<dbReference type="Pfam" id="PF00069">
    <property type="entry name" value="Pkinase"/>
    <property type="match status" value="1"/>
</dbReference>
<feature type="binding site" evidence="6">
    <location>
        <position position="262"/>
    </location>
    <ligand>
        <name>ATP</name>
        <dbReference type="ChEBI" id="CHEBI:30616"/>
    </ligand>
</feature>
<evidence type="ECO:0000313" key="10">
    <source>
        <dbReference type="Proteomes" id="UP000039046"/>
    </source>
</evidence>
<evidence type="ECO:0000256" key="3">
    <source>
        <dbReference type="ARBA" id="ARBA00022777"/>
    </source>
</evidence>
<gene>
    <name evidence="9" type="ORF">VHEMI05251</name>
</gene>
<protein>
    <submittedName>
        <fullName evidence="9">Putative Map kinase kinase</fullName>
    </submittedName>
</protein>
<evidence type="ECO:0000256" key="5">
    <source>
        <dbReference type="ARBA" id="ARBA00038035"/>
    </source>
</evidence>
<evidence type="ECO:0000256" key="1">
    <source>
        <dbReference type="ARBA" id="ARBA00022679"/>
    </source>
</evidence>
<accession>A0A0A1TI82</accession>
<reference evidence="9 10" key="1">
    <citation type="journal article" date="2015" name="Genome Announc.">
        <title>Draft Genome Sequence and Gene Annotation of the Entomopathogenic Fungus Verticillium hemipterigenum.</title>
        <authorList>
            <person name="Horn F."/>
            <person name="Habel A."/>
            <person name="Scharf D.H."/>
            <person name="Dworschak J."/>
            <person name="Brakhage A.A."/>
            <person name="Guthke R."/>
            <person name="Hertweck C."/>
            <person name="Linde J."/>
        </authorList>
    </citation>
    <scope>NUCLEOTIDE SEQUENCE [LARGE SCALE GENOMIC DNA]</scope>
</reference>
<dbReference type="EMBL" id="CDHN01000002">
    <property type="protein sequence ID" value="CEJ89407.1"/>
    <property type="molecule type" value="Genomic_DNA"/>
</dbReference>
<dbReference type="PROSITE" id="PS50011">
    <property type="entry name" value="PROTEIN_KINASE_DOM"/>
    <property type="match status" value="1"/>
</dbReference>
<dbReference type="GO" id="GO:0050850">
    <property type="term" value="P:positive regulation of calcium-mediated signaling"/>
    <property type="evidence" value="ECO:0007669"/>
    <property type="project" value="EnsemblFungi"/>
</dbReference>
<keyword evidence="2 6" id="KW-0547">Nucleotide-binding</keyword>
<dbReference type="Gene3D" id="1.10.510.10">
    <property type="entry name" value="Transferase(Phosphotransferase) domain 1"/>
    <property type="match status" value="1"/>
</dbReference>
<dbReference type="Proteomes" id="UP000039046">
    <property type="component" value="Unassembled WGS sequence"/>
</dbReference>
<dbReference type="GO" id="GO:0005524">
    <property type="term" value="F:ATP binding"/>
    <property type="evidence" value="ECO:0007669"/>
    <property type="project" value="UniProtKB-UniRule"/>
</dbReference>
<keyword evidence="10" id="KW-1185">Reference proteome</keyword>
<feature type="domain" description="Protein kinase" evidence="8">
    <location>
        <begin position="233"/>
        <end position="503"/>
    </location>
</feature>
<feature type="region of interest" description="Disordered" evidence="7">
    <location>
        <begin position="1"/>
        <end position="151"/>
    </location>
</feature>
<evidence type="ECO:0000259" key="8">
    <source>
        <dbReference type="PROSITE" id="PS50011"/>
    </source>
</evidence>
<dbReference type="PANTHER" id="PTHR47448">
    <property type="entry name" value="DUAL SPECIFICITY MITOGEN-ACTIVATED PROTEIN KINASE KINASE DSOR1-LIKE PROTEIN"/>
    <property type="match status" value="1"/>
</dbReference>
<keyword evidence="1" id="KW-0808">Transferase</keyword>
<dbReference type="SMART" id="SM00220">
    <property type="entry name" value="S_TKc"/>
    <property type="match status" value="1"/>
</dbReference>
<evidence type="ECO:0000256" key="7">
    <source>
        <dbReference type="SAM" id="MobiDB-lite"/>
    </source>
</evidence>
<dbReference type="HOGENOM" id="CLU_000288_63_23_1"/>
<name>A0A0A1TI82_9HYPO</name>
<dbReference type="InterPro" id="IPR008271">
    <property type="entry name" value="Ser/Thr_kinase_AS"/>
</dbReference>
<dbReference type="InterPro" id="IPR017441">
    <property type="entry name" value="Protein_kinase_ATP_BS"/>
</dbReference>
<dbReference type="FunFam" id="1.10.510.10:FF:000263">
    <property type="entry name" value="MAP kinase skh1/pek1"/>
    <property type="match status" value="1"/>
</dbReference>
<feature type="compositionally biased region" description="Low complexity" evidence="7">
    <location>
        <begin position="86"/>
        <end position="95"/>
    </location>
</feature>
<proteinExistence type="inferred from homology"/>
<evidence type="ECO:0000313" key="9">
    <source>
        <dbReference type="EMBL" id="CEJ89407.1"/>
    </source>
</evidence>
<dbReference type="PANTHER" id="PTHR47448:SF5">
    <property type="entry name" value="MITOGEN-ACTIVATED PROTEIN KINASE KINAE MKK2"/>
    <property type="match status" value="1"/>
</dbReference>
<dbReference type="SUPFAM" id="SSF56112">
    <property type="entry name" value="Protein kinase-like (PK-like)"/>
    <property type="match status" value="1"/>
</dbReference>
<dbReference type="FunFam" id="3.30.200.20:FF:000294">
    <property type="entry name" value="Map kinase kinase"/>
    <property type="match status" value="1"/>
</dbReference>
<organism evidence="9 10">
    <name type="scientific">[Torrubiella] hemipterigena</name>
    <dbReference type="NCBI Taxonomy" id="1531966"/>
    <lineage>
        <taxon>Eukaryota</taxon>
        <taxon>Fungi</taxon>
        <taxon>Dikarya</taxon>
        <taxon>Ascomycota</taxon>
        <taxon>Pezizomycotina</taxon>
        <taxon>Sordariomycetes</taxon>
        <taxon>Hypocreomycetidae</taxon>
        <taxon>Hypocreales</taxon>
        <taxon>Clavicipitaceae</taxon>
        <taxon>Clavicipitaceae incertae sedis</taxon>
        <taxon>'Torrubiella' clade</taxon>
    </lineage>
</organism>
<dbReference type="PROSITE" id="PS00107">
    <property type="entry name" value="PROTEIN_KINASE_ATP"/>
    <property type="match status" value="1"/>
</dbReference>
<dbReference type="STRING" id="1531966.A0A0A1TI82"/>
<dbReference type="GO" id="GO:0005737">
    <property type="term" value="C:cytoplasm"/>
    <property type="evidence" value="ECO:0007669"/>
    <property type="project" value="EnsemblFungi"/>
</dbReference>
<keyword evidence="3 9" id="KW-0418">Kinase</keyword>
<dbReference type="InterPro" id="IPR050915">
    <property type="entry name" value="MAP_kinase_kinase"/>
</dbReference>
<dbReference type="PROSITE" id="PS00108">
    <property type="entry name" value="PROTEIN_KINASE_ST"/>
    <property type="match status" value="1"/>
</dbReference>
<dbReference type="GO" id="GO:0000196">
    <property type="term" value="P:cell integrity MAPK cascade"/>
    <property type="evidence" value="ECO:0007669"/>
    <property type="project" value="EnsemblFungi"/>
</dbReference>
<dbReference type="Gene3D" id="3.30.200.20">
    <property type="entry name" value="Phosphorylase Kinase, domain 1"/>
    <property type="match status" value="1"/>
</dbReference>
<comment type="similarity">
    <text evidence="5">Belongs to the protein kinase superfamily. STE Ser/Thr protein kinase family. MAP kinase kinase subfamily.</text>
</comment>
<dbReference type="GO" id="GO:0004708">
    <property type="term" value="F:MAP kinase kinase activity"/>
    <property type="evidence" value="ECO:0007669"/>
    <property type="project" value="EnsemblFungi"/>
</dbReference>
<evidence type="ECO:0000256" key="6">
    <source>
        <dbReference type="PROSITE-ProRule" id="PRU10141"/>
    </source>
</evidence>
<evidence type="ECO:0000256" key="4">
    <source>
        <dbReference type="ARBA" id="ARBA00022840"/>
    </source>
</evidence>
<dbReference type="GO" id="GO:0000935">
    <property type="term" value="C:division septum"/>
    <property type="evidence" value="ECO:0007669"/>
    <property type="project" value="EnsemblFungi"/>
</dbReference>
<dbReference type="InterPro" id="IPR011009">
    <property type="entry name" value="Kinase-like_dom_sf"/>
</dbReference>
<keyword evidence="4 6" id="KW-0067">ATP-binding</keyword>
<dbReference type="AlphaFoldDB" id="A0A0A1TI82"/>
<sequence>MADTSTNQPPAADGSAQPTPVASIPAPASGGVPQLGVPMLRPALGGRAGGAKTPRLGLSIPPSPSAKPVGATGATGAPAPAPRRPLLPTLNLATPMGSHVAPTEQPLRLQTCPQPGQSAGGGSESSAPHSRSGSFGPLDDRPSNPTSASSQLSAVSFVSHFGIPISRPHGTPDPISAVGSLSELSEGGARMERDGSMQGLEAFDKLSLEKARNADVEELDDEGWRIASMEKRIEELGNLGEGAGGAVTKCILKGGKTVFALKVITTNPDPDVKKQIVRELGFNKECASEHICTYYGAFVDPSTATISIAMEFCEGGSLDSIYKEVKRLGGRTGEKVLGKIAEGVLGGLTYLHTMRIIHRDIKPSNILLCRDGAVKLCDFGVSGDFGTKGEANTFIGTSYYMAPERITGQSYTITSDVWSTGVTLLEVAQHRFPFPADGTEMQPRAGLIDLLTYIVRQPVPTLKDEPDMDVYWSDNFKYFIECCLEKQANRRATPWKMLEHPWMVDMKAKRVNMVKYLSFVWGWEDTKKTAE</sequence>
<dbReference type="InterPro" id="IPR000719">
    <property type="entry name" value="Prot_kinase_dom"/>
</dbReference>
<evidence type="ECO:0000256" key="2">
    <source>
        <dbReference type="ARBA" id="ARBA00022741"/>
    </source>
</evidence>
<dbReference type="OrthoDB" id="10252354at2759"/>